<name>A0A2P5B4H8_PARAD</name>
<dbReference type="Proteomes" id="UP000237105">
    <property type="component" value="Unassembled WGS sequence"/>
</dbReference>
<dbReference type="EMBL" id="JXTB01000366">
    <property type="protein sequence ID" value="PON43673.1"/>
    <property type="molecule type" value="Genomic_DNA"/>
</dbReference>
<reference evidence="2" key="1">
    <citation type="submission" date="2016-06" db="EMBL/GenBank/DDBJ databases">
        <title>Parallel loss of symbiosis genes in relatives of nitrogen-fixing non-legume Parasponia.</title>
        <authorList>
            <person name="Van Velzen R."/>
            <person name="Holmer R."/>
            <person name="Bu F."/>
            <person name="Rutten L."/>
            <person name="Van Zeijl A."/>
            <person name="Liu W."/>
            <person name="Santuari L."/>
            <person name="Cao Q."/>
            <person name="Sharma T."/>
            <person name="Shen D."/>
            <person name="Roswanjaya Y."/>
            <person name="Wardhani T."/>
            <person name="Kalhor M.S."/>
            <person name="Jansen J."/>
            <person name="Van den Hoogen J."/>
            <person name="Gungor B."/>
            <person name="Hartog M."/>
            <person name="Hontelez J."/>
            <person name="Verver J."/>
            <person name="Yang W.-C."/>
            <person name="Schijlen E."/>
            <person name="Repin R."/>
            <person name="Schilthuizen M."/>
            <person name="Schranz E."/>
            <person name="Heidstra R."/>
            <person name="Miyata K."/>
            <person name="Fedorova E."/>
            <person name="Kohlen W."/>
            <person name="Bisseling T."/>
            <person name="Smit S."/>
            <person name="Geurts R."/>
        </authorList>
    </citation>
    <scope>NUCLEOTIDE SEQUENCE [LARGE SCALE GENOMIC DNA]</scope>
    <source>
        <strain evidence="2">cv. WU1-14</strain>
    </source>
</reference>
<accession>A0A2P5B4H8</accession>
<proteinExistence type="predicted"/>
<dbReference type="AlphaFoldDB" id="A0A2P5B4H8"/>
<keyword evidence="2" id="KW-1185">Reference proteome</keyword>
<comment type="caution">
    <text evidence="1">The sequence shown here is derived from an EMBL/GenBank/DDBJ whole genome shotgun (WGS) entry which is preliminary data.</text>
</comment>
<sequence>MSHVERRRCEERAINPRPNPMFSMPNAVVLPYCPQDLPSLSPIQLAPTLWGGTYRSSAKERRPNGGRNMKPYRLILCFVGIL</sequence>
<gene>
    <name evidence="1" type="ORF">PanWU01x14_272090</name>
</gene>
<protein>
    <submittedName>
        <fullName evidence="1">Uncharacterized protein</fullName>
    </submittedName>
</protein>
<evidence type="ECO:0000313" key="2">
    <source>
        <dbReference type="Proteomes" id="UP000237105"/>
    </source>
</evidence>
<organism evidence="1 2">
    <name type="scientific">Parasponia andersonii</name>
    <name type="common">Sponia andersonii</name>
    <dbReference type="NCBI Taxonomy" id="3476"/>
    <lineage>
        <taxon>Eukaryota</taxon>
        <taxon>Viridiplantae</taxon>
        <taxon>Streptophyta</taxon>
        <taxon>Embryophyta</taxon>
        <taxon>Tracheophyta</taxon>
        <taxon>Spermatophyta</taxon>
        <taxon>Magnoliopsida</taxon>
        <taxon>eudicotyledons</taxon>
        <taxon>Gunneridae</taxon>
        <taxon>Pentapetalae</taxon>
        <taxon>rosids</taxon>
        <taxon>fabids</taxon>
        <taxon>Rosales</taxon>
        <taxon>Cannabaceae</taxon>
        <taxon>Parasponia</taxon>
    </lineage>
</organism>
<evidence type="ECO:0000313" key="1">
    <source>
        <dbReference type="EMBL" id="PON43673.1"/>
    </source>
</evidence>